<organism evidence="1 2">
    <name type="scientific">Kingdonia uniflora</name>
    <dbReference type="NCBI Taxonomy" id="39325"/>
    <lineage>
        <taxon>Eukaryota</taxon>
        <taxon>Viridiplantae</taxon>
        <taxon>Streptophyta</taxon>
        <taxon>Embryophyta</taxon>
        <taxon>Tracheophyta</taxon>
        <taxon>Spermatophyta</taxon>
        <taxon>Magnoliopsida</taxon>
        <taxon>Ranunculales</taxon>
        <taxon>Circaeasteraceae</taxon>
        <taxon>Kingdonia</taxon>
    </lineage>
</organism>
<reference evidence="1 2" key="1">
    <citation type="journal article" date="2020" name="IScience">
        <title>Genome Sequencing of the Endangered Kingdonia uniflora (Circaeasteraceae, Ranunculales) Reveals Potential Mechanisms of Evolutionary Specialization.</title>
        <authorList>
            <person name="Sun Y."/>
            <person name="Deng T."/>
            <person name="Zhang A."/>
            <person name="Moore M.J."/>
            <person name="Landis J.B."/>
            <person name="Lin N."/>
            <person name="Zhang H."/>
            <person name="Zhang X."/>
            <person name="Huang J."/>
            <person name="Zhang X."/>
            <person name="Sun H."/>
            <person name="Wang H."/>
        </authorList>
    </citation>
    <scope>NUCLEOTIDE SEQUENCE [LARGE SCALE GENOMIC DNA]</scope>
    <source>
        <strain evidence="1">TB1705</strain>
        <tissue evidence="1">Leaf</tissue>
    </source>
</reference>
<evidence type="ECO:0000313" key="2">
    <source>
        <dbReference type="Proteomes" id="UP000541444"/>
    </source>
</evidence>
<sequence length="90" mass="10297">MKASRSRYSRRLQLIQAYTRDEPDLSFRCKCSNSTSRLEIKQLNSLYSGRARPTSYRSIIVASTIQFTYPKIKDMSQPTPLTSDASRTIG</sequence>
<evidence type="ECO:0000313" key="1">
    <source>
        <dbReference type="EMBL" id="KAF6168991.1"/>
    </source>
</evidence>
<dbReference type="EMBL" id="JACGCM010000671">
    <property type="protein sequence ID" value="KAF6168991.1"/>
    <property type="molecule type" value="Genomic_DNA"/>
</dbReference>
<proteinExistence type="predicted"/>
<accession>A0A7J7NP79</accession>
<protein>
    <submittedName>
        <fullName evidence="1">Uncharacterized protein</fullName>
    </submittedName>
</protein>
<gene>
    <name evidence="1" type="ORF">GIB67_038488</name>
</gene>
<keyword evidence="2" id="KW-1185">Reference proteome</keyword>
<name>A0A7J7NP79_9MAGN</name>
<dbReference type="Proteomes" id="UP000541444">
    <property type="component" value="Unassembled WGS sequence"/>
</dbReference>
<dbReference type="AlphaFoldDB" id="A0A7J7NP79"/>
<comment type="caution">
    <text evidence="1">The sequence shown here is derived from an EMBL/GenBank/DDBJ whole genome shotgun (WGS) entry which is preliminary data.</text>
</comment>